<comment type="caution">
    <text evidence="2">The sequence shown here is derived from an EMBL/GenBank/DDBJ whole genome shotgun (WGS) entry which is preliminary data.</text>
</comment>
<dbReference type="Proteomes" id="UP000024635">
    <property type="component" value="Unassembled WGS sequence"/>
</dbReference>
<gene>
    <name evidence="2" type="primary">Acey_s0224.g2720</name>
    <name evidence="2" type="ORF">Y032_0224g2720</name>
</gene>
<organism evidence="2 3">
    <name type="scientific">Ancylostoma ceylanicum</name>
    <dbReference type="NCBI Taxonomy" id="53326"/>
    <lineage>
        <taxon>Eukaryota</taxon>
        <taxon>Metazoa</taxon>
        <taxon>Ecdysozoa</taxon>
        <taxon>Nematoda</taxon>
        <taxon>Chromadorea</taxon>
        <taxon>Rhabditida</taxon>
        <taxon>Rhabditina</taxon>
        <taxon>Rhabditomorpha</taxon>
        <taxon>Strongyloidea</taxon>
        <taxon>Ancylostomatidae</taxon>
        <taxon>Ancylostomatinae</taxon>
        <taxon>Ancylostoma</taxon>
    </lineage>
</organism>
<dbReference type="EMBL" id="JARK01001560">
    <property type="protein sequence ID" value="EYB90033.1"/>
    <property type="molecule type" value="Genomic_DNA"/>
</dbReference>
<feature type="compositionally biased region" description="Basic and acidic residues" evidence="1">
    <location>
        <begin position="14"/>
        <end position="31"/>
    </location>
</feature>
<dbReference type="AlphaFoldDB" id="A0A016SH95"/>
<keyword evidence="3" id="KW-1185">Reference proteome</keyword>
<evidence type="ECO:0000313" key="2">
    <source>
        <dbReference type="EMBL" id="EYB90033.1"/>
    </source>
</evidence>
<accession>A0A016SH95</accession>
<evidence type="ECO:0000313" key="3">
    <source>
        <dbReference type="Proteomes" id="UP000024635"/>
    </source>
</evidence>
<sequence length="107" mass="11966">MSGNMLRAKKRRDSKAETGKENISSMDEHAFQKTFRENVDELPMEQVKINENLVAHVTAICTGDFPKTVIESTSNEPNNFCTCRNRADKSISKPQLIVNQIFGCGSS</sequence>
<name>A0A016SH95_9BILA</name>
<feature type="region of interest" description="Disordered" evidence="1">
    <location>
        <begin position="1"/>
        <end position="31"/>
    </location>
</feature>
<evidence type="ECO:0000256" key="1">
    <source>
        <dbReference type="SAM" id="MobiDB-lite"/>
    </source>
</evidence>
<protein>
    <submittedName>
        <fullName evidence="2">Uncharacterized protein</fullName>
    </submittedName>
</protein>
<reference evidence="3" key="1">
    <citation type="journal article" date="2015" name="Nat. Genet.">
        <title>The genome and transcriptome of the zoonotic hookworm Ancylostoma ceylanicum identify infection-specific gene families.</title>
        <authorList>
            <person name="Schwarz E.M."/>
            <person name="Hu Y."/>
            <person name="Antoshechkin I."/>
            <person name="Miller M.M."/>
            <person name="Sternberg P.W."/>
            <person name="Aroian R.V."/>
        </authorList>
    </citation>
    <scope>NUCLEOTIDE SEQUENCE</scope>
    <source>
        <strain evidence="3">HY135</strain>
    </source>
</reference>
<proteinExistence type="predicted"/>